<evidence type="ECO:0000313" key="6">
    <source>
        <dbReference type="EMBL" id="TXI57138.1"/>
    </source>
</evidence>
<dbReference type="NCBIfam" id="TIGR03560">
    <property type="entry name" value="F420_Rv1855c"/>
    <property type="match status" value="1"/>
</dbReference>
<evidence type="ECO:0000256" key="3">
    <source>
        <dbReference type="ARBA" id="ARBA00023002"/>
    </source>
</evidence>
<dbReference type="SUPFAM" id="SSF51679">
    <property type="entry name" value="Bacterial luciferase-like"/>
    <property type="match status" value="1"/>
</dbReference>
<dbReference type="RefSeq" id="WP_276760048.1">
    <property type="nucleotide sequence ID" value="NZ_SSGD01000040.1"/>
</dbReference>
<comment type="caution">
    <text evidence="6">The sequence shown here is derived from an EMBL/GenBank/DDBJ whole genome shotgun (WGS) entry which is preliminary data.</text>
</comment>
<evidence type="ECO:0000256" key="1">
    <source>
        <dbReference type="ARBA" id="ARBA00022630"/>
    </source>
</evidence>
<sequence length="289" mass="31603">MRFAFKTSPQNTTWDDMLAVWRTADAIDVYESGWTFDHFYPIFADPTGPCLEGWTTLTALAQATTRLRLGTLVTGIHYRHPAVLANMAAALDIISHGRLELGIGAGWNEEESDAYGIELGSIRERFDRFEEACQVLIGLLSAETTTFSGTYYQLTNARNEPKGPQRPHPPICIGGSGEKRTLKITAKYAQHWNFVGGTPAEFARKREVLAAHCADIGRDPKQITLSAHLRLQPALDYLRVIDDAAALGAEGLDLAIVYLPAPHDPAVLEPLAEAIRDSGLLAPAPAPSR</sequence>
<keyword evidence="4" id="KW-0503">Monooxygenase</keyword>
<dbReference type="InterPro" id="IPR050172">
    <property type="entry name" value="SsuD_RutA_monooxygenase"/>
</dbReference>
<organism evidence="6 7">
    <name type="scientific">Mycolicibacter arupensis</name>
    <dbReference type="NCBI Taxonomy" id="342002"/>
    <lineage>
        <taxon>Bacteria</taxon>
        <taxon>Bacillati</taxon>
        <taxon>Actinomycetota</taxon>
        <taxon>Actinomycetes</taxon>
        <taxon>Mycobacteriales</taxon>
        <taxon>Mycobacteriaceae</taxon>
        <taxon>Mycolicibacter</taxon>
    </lineage>
</organism>
<dbReference type="AlphaFoldDB" id="A0A5C7Y6Q7"/>
<dbReference type="EMBL" id="SSGD01000040">
    <property type="protein sequence ID" value="TXI57138.1"/>
    <property type="molecule type" value="Genomic_DNA"/>
</dbReference>
<keyword evidence="2" id="KW-0288">FMN</keyword>
<evidence type="ECO:0000256" key="4">
    <source>
        <dbReference type="ARBA" id="ARBA00023033"/>
    </source>
</evidence>
<dbReference type="Gene3D" id="3.20.20.30">
    <property type="entry name" value="Luciferase-like domain"/>
    <property type="match status" value="1"/>
</dbReference>
<dbReference type="GO" id="GO:0008726">
    <property type="term" value="F:alkanesulfonate monooxygenase activity"/>
    <property type="evidence" value="ECO:0007669"/>
    <property type="project" value="TreeGrafter"/>
</dbReference>
<dbReference type="Pfam" id="PF00296">
    <property type="entry name" value="Bac_luciferase"/>
    <property type="match status" value="1"/>
</dbReference>
<protein>
    <submittedName>
        <fullName evidence="6">LLM class F420-dependent oxidoreductase</fullName>
    </submittedName>
</protein>
<dbReference type="PANTHER" id="PTHR42847">
    <property type="entry name" value="ALKANESULFONATE MONOOXYGENASE"/>
    <property type="match status" value="1"/>
</dbReference>
<dbReference type="Proteomes" id="UP000321797">
    <property type="component" value="Unassembled WGS sequence"/>
</dbReference>
<dbReference type="InterPro" id="IPR036661">
    <property type="entry name" value="Luciferase-like_sf"/>
</dbReference>
<evidence type="ECO:0000259" key="5">
    <source>
        <dbReference type="Pfam" id="PF00296"/>
    </source>
</evidence>
<dbReference type="InterPro" id="IPR019952">
    <property type="entry name" value="F420_OxRdatse_Rv1855c_pred"/>
</dbReference>
<evidence type="ECO:0000313" key="7">
    <source>
        <dbReference type="Proteomes" id="UP000321797"/>
    </source>
</evidence>
<feature type="domain" description="Luciferase-like" evidence="5">
    <location>
        <begin position="10"/>
        <end position="231"/>
    </location>
</feature>
<reference evidence="6 7" key="1">
    <citation type="submission" date="2018-09" db="EMBL/GenBank/DDBJ databases">
        <title>Metagenome Assembled Genomes from an Advanced Water Purification Facility.</title>
        <authorList>
            <person name="Stamps B.W."/>
            <person name="Spear J.R."/>
        </authorList>
    </citation>
    <scope>NUCLEOTIDE SEQUENCE [LARGE SCALE GENOMIC DNA]</scope>
    <source>
        <strain evidence="6">Bin_29_2</strain>
    </source>
</reference>
<keyword evidence="3" id="KW-0560">Oxidoreductase</keyword>
<dbReference type="GO" id="GO:0046306">
    <property type="term" value="P:alkanesulfonate catabolic process"/>
    <property type="evidence" value="ECO:0007669"/>
    <property type="project" value="TreeGrafter"/>
</dbReference>
<evidence type="ECO:0000256" key="2">
    <source>
        <dbReference type="ARBA" id="ARBA00022643"/>
    </source>
</evidence>
<dbReference type="InterPro" id="IPR011251">
    <property type="entry name" value="Luciferase-like_dom"/>
</dbReference>
<dbReference type="PANTHER" id="PTHR42847:SF8">
    <property type="entry name" value="CONSERVED PROTEIN"/>
    <property type="match status" value="1"/>
</dbReference>
<proteinExistence type="predicted"/>
<accession>A0A5C7Y6Q7</accession>
<keyword evidence="1" id="KW-0285">Flavoprotein</keyword>
<gene>
    <name evidence="6" type="ORF">E6Q54_09010</name>
</gene>
<name>A0A5C7Y6Q7_9MYCO</name>